<comment type="caution">
    <text evidence="4">The sequence shown here is derived from an EMBL/GenBank/DDBJ whole genome shotgun (WGS) entry which is preliminary data.</text>
</comment>
<feature type="chain" id="PRO_5040188190" evidence="3">
    <location>
        <begin position="20"/>
        <end position="129"/>
    </location>
</feature>
<name>A0A9P8REY5_9PEZI</name>
<reference evidence="4" key="1">
    <citation type="journal article" date="2021" name="Nat. Commun.">
        <title>Genetic determinants of endophytism in the Arabidopsis root mycobiome.</title>
        <authorList>
            <person name="Mesny F."/>
            <person name="Miyauchi S."/>
            <person name="Thiergart T."/>
            <person name="Pickel B."/>
            <person name="Atanasova L."/>
            <person name="Karlsson M."/>
            <person name="Huettel B."/>
            <person name="Barry K.W."/>
            <person name="Haridas S."/>
            <person name="Chen C."/>
            <person name="Bauer D."/>
            <person name="Andreopoulos W."/>
            <person name="Pangilinan J."/>
            <person name="LaButti K."/>
            <person name="Riley R."/>
            <person name="Lipzen A."/>
            <person name="Clum A."/>
            <person name="Drula E."/>
            <person name="Henrissat B."/>
            <person name="Kohler A."/>
            <person name="Grigoriev I.V."/>
            <person name="Martin F.M."/>
            <person name="Hacquard S."/>
        </authorList>
    </citation>
    <scope>NUCLEOTIDE SEQUENCE</scope>
    <source>
        <strain evidence="4">MPI-SDFR-AT-0073</strain>
    </source>
</reference>
<organism evidence="4 5">
    <name type="scientific">Truncatella angustata</name>
    <dbReference type="NCBI Taxonomy" id="152316"/>
    <lineage>
        <taxon>Eukaryota</taxon>
        <taxon>Fungi</taxon>
        <taxon>Dikarya</taxon>
        <taxon>Ascomycota</taxon>
        <taxon>Pezizomycotina</taxon>
        <taxon>Sordariomycetes</taxon>
        <taxon>Xylariomycetidae</taxon>
        <taxon>Amphisphaeriales</taxon>
        <taxon>Sporocadaceae</taxon>
        <taxon>Truncatella</taxon>
    </lineage>
</organism>
<evidence type="ECO:0000256" key="1">
    <source>
        <dbReference type="SAM" id="MobiDB-lite"/>
    </source>
</evidence>
<accession>A0A9P8REY5</accession>
<sequence length="129" mass="12565">MRLPLWIAVLTALCIGVACQTTATNGAAGSITTEVIIISIVNNVTVTATDTVTATKTVGGQAGTTGAAATSSPGGGNSTSSRGATGTGGIRPNATSTQLPVQAHAVPGSRGVGTFLSLVWLALAFVLLG</sequence>
<dbReference type="EMBL" id="JAGPXC010000014">
    <property type="protein sequence ID" value="KAH6640077.1"/>
    <property type="molecule type" value="Genomic_DNA"/>
</dbReference>
<keyword evidence="2" id="KW-0812">Transmembrane</keyword>
<feature type="transmembrane region" description="Helical" evidence="2">
    <location>
        <begin position="111"/>
        <end position="128"/>
    </location>
</feature>
<keyword evidence="2" id="KW-1133">Transmembrane helix</keyword>
<dbReference type="GeneID" id="70130028"/>
<dbReference type="PROSITE" id="PS51257">
    <property type="entry name" value="PROKAR_LIPOPROTEIN"/>
    <property type="match status" value="1"/>
</dbReference>
<proteinExistence type="predicted"/>
<dbReference type="RefSeq" id="XP_045951151.1">
    <property type="nucleotide sequence ID" value="XM_046101136.1"/>
</dbReference>
<protein>
    <submittedName>
        <fullName evidence="4">Uncharacterized protein</fullName>
    </submittedName>
</protein>
<evidence type="ECO:0000256" key="2">
    <source>
        <dbReference type="SAM" id="Phobius"/>
    </source>
</evidence>
<keyword evidence="3" id="KW-0732">Signal</keyword>
<dbReference type="AlphaFoldDB" id="A0A9P8REY5"/>
<feature type="compositionally biased region" description="Low complexity" evidence="1">
    <location>
        <begin position="59"/>
        <end position="84"/>
    </location>
</feature>
<evidence type="ECO:0000313" key="5">
    <source>
        <dbReference type="Proteomes" id="UP000758603"/>
    </source>
</evidence>
<evidence type="ECO:0000256" key="3">
    <source>
        <dbReference type="SAM" id="SignalP"/>
    </source>
</evidence>
<evidence type="ECO:0000313" key="4">
    <source>
        <dbReference type="EMBL" id="KAH6640077.1"/>
    </source>
</evidence>
<dbReference type="Proteomes" id="UP000758603">
    <property type="component" value="Unassembled WGS sequence"/>
</dbReference>
<keyword evidence="2" id="KW-0472">Membrane</keyword>
<gene>
    <name evidence="4" type="ORF">BKA67DRAFT_542601</name>
</gene>
<feature type="region of interest" description="Disordered" evidence="1">
    <location>
        <begin position="59"/>
        <end position="94"/>
    </location>
</feature>
<feature type="signal peptide" evidence="3">
    <location>
        <begin position="1"/>
        <end position="19"/>
    </location>
</feature>
<keyword evidence="5" id="KW-1185">Reference proteome</keyword>